<dbReference type="Proteomes" id="UP000440367">
    <property type="component" value="Unassembled WGS sequence"/>
</dbReference>
<dbReference type="GO" id="GO:0004842">
    <property type="term" value="F:ubiquitin-protein transferase activity"/>
    <property type="evidence" value="ECO:0007669"/>
    <property type="project" value="TreeGrafter"/>
</dbReference>
<reference evidence="4 5" key="1">
    <citation type="submission" date="2018-08" db="EMBL/GenBank/DDBJ databases">
        <title>Genomic investigation of the strawberry pathogen Phytophthora fragariae indicates pathogenicity is determined by transcriptional variation in three key races.</title>
        <authorList>
            <person name="Adams T.M."/>
            <person name="Armitage A.D."/>
            <person name="Sobczyk M.K."/>
            <person name="Bates H.J."/>
            <person name="Dunwell J.M."/>
            <person name="Nellist C.F."/>
            <person name="Harrison R.J."/>
        </authorList>
    </citation>
    <scope>NUCLEOTIDE SEQUENCE [LARGE SCALE GENOMIC DNA]</scope>
    <source>
        <strain evidence="3 5">BC-1</strain>
        <strain evidence="2 4">NOV-9</strain>
    </source>
</reference>
<dbReference type="AlphaFoldDB" id="A0A6A3YK85"/>
<evidence type="ECO:0000313" key="3">
    <source>
        <dbReference type="EMBL" id="KAE9220215.1"/>
    </source>
</evidence>
<proteinExistence type="predicted"/>
<feature type="domain" description="Copine C-terminal" evidence="1">
    <location>
        <begin position="135"/>
        <end position="191"/>
    </location>
</feature>
<dbReference type="Proteomes" id="UP000429523">
    <property type="component" value="Unassembled WGS sequence"/>
</dbReference>
<dbReference type="EMBL" id="QXGD01000920">
    <property type="protein sequence ID" value="KAE9220215.1"/>
    <property type="molecule type" value="Genomic_DNA"/>
</dbReference>
<dbReference type="GO" id="GO:0016567">
    <property type="term" value="P:protein ubiquitination"/>
    <property type="evidence" value="ECO:0007669"/>
    <property type="project" value="TreeGrafter"/>
</dbReference>
<dbReference type="SUPFAM" id="SSF53300">
    <property type="entry name" value="vWA-like"/>
    <property type="match status" value="1"/>
</dbReference>
<sequence length="343" mass="38678">MIRQDKDEWYPRDLFREMMRDCRDEAKVELCIEYLENKGLTLPRKWEKCRQRYDSVKASGGNPEKEMDQIYGDSEHVPPGKPAPLLRAISDHFRDFGAIQEALRSMNLESSNMMFAIDYTTANLTNGEQSFGGKCLHALDPSGETLNPYQEALTRLGRVLVEFDDDRSIQVSGFGDSKTPENALFSFTPENPMGDKPVNLGPVIRHATAVAREVTGFHMLIVLVSSQLANESLADTAQAIVDASALPLSIIVIGMGDGPWDIMKVLDDQLPQRQFDNFNFVSFQKVRHTATEERKVFVHRIQDDNAEPTAAPCELDPLDLLFTLQIMMEVPAQYDCMCKLNLL</sequence>
<dbReference type="PANTHER" id="PTHR45751:SF11">
    <property type="entry name" value="COPINE FAMILY PROTEIN 2"/>
    <property type="match status" value="1"/>
</dbReference>
<dbReference type="InterPro" id="IPR036465">
    <property type="entry name" value="vWFA_dom_sf"/>
</dbReference>
<accession>A0A6A3YK85</accession>
<dbReference type="InterPro" id="IPR010734">
    <property type="entry name" value="Copine_C"/>
</dbReference>
<comment type="caution">
    <text evidence="3">The sequence shown here is derived from an EMBL/GenBank/DDBJ whole genome shotgun (WGS) entry which is preliminary data.</text>
</comment>
<evidence type="ECO:0000259" key="1">
    <source>
        <dbReference type="Pfam" id="PF07002"/>
    </source>
</evidence>
<evidence type="ECO:0000313" key="5">
    <source>
        <dbReference type="Proteomes" id="UP000440367"/>
    </source>
</evidence>
<evidence type="ECO:0000313" key="4">
    <source>
        <dbReference type="Proteomes" id="UP000429523"/>
    </source>
</evidence>
<evidence type="ECO:0000313" key="2">
    <source>
        <dbReference type="EMBL" id="KAE8934431.1"/>
    </source>
</evidence>
<gene>
    <name evidence="3" type="ORF">PF002_g15960</name>
    <name evidence="2" type="ORF">PF009_g15592</name>
</gene>
<dbReference type="GO" id="GO:0005634">
    <property type="term" value="C:nucleus"/>
    <property type="evidence" value="ECO:0007669"/>
    <property type="project" value="TreeGrafter"/>
</dbReference>
<dbReference type="PANTHER" id="PTHR45751">
    <property type="entry name" value="COPINE FAMILY PROTEIN 1"/>
    <property type="match status" value="1"/>
</dbReference>
<name>A0A6A3YK85_9STRA</name>
<dbReference type="EMBL" id="QXGF01000908">
    <property type="protein sequence ID" value="KAE8934431.1"/>
    <property type="molecule type" value="Genomic_DNA"/>
</dbReference>
<organism evidence="3 5">
    <name type="scientific">Phytophthora fragariae</name>
    <dbReference type="NCBI Taxonomy" id="53985"/>
    <lineage>
        <taxon>Eukaryota</taxon>
        <taxon>Sar</taxon>
        <taxon>Stramenopiles</taxon>
        <taxon>Oomycota</taxon>
        <taxon>Peronosporomycetes</taxon>
        <taxon>Peronosporales</taxon>
        <taxon>Peronosporaceae</taxon>
        <taxon>Phytophthora</taxon>
    </lineage>
</organism>
<dbReference type="InterPro" id="IPR052079">
    <property type="entry name" value="E3_ligase/Copine_domain"/>
</dbReference>
<feature type="domain" description="Copine C-terminal" evidence="1">
    <location>
        <begin position="197"/>
        <end position="301"/>
    </location>
</feature>
<dbReference type="Pfam" id="PF07002">
    <property type="entry name" value="Copine"/>
    <property type="match status" value="2"/>
</dbReference>
<protein>
    <recommendedName>
        <fullName evidence="1">Copine C-terminal domain-containing protein</fullName>
    </recommendedName>
</protein>